<name>A0A0G4IRT2_PLABS</name>
<keyword evidence="11 14" id="KW-0406">Ion transport</keyword>
<comment type="catalytic activity">
    <reaction evidence="13 14">
        <text>Ca(2+)(in) + ATP + H2O = Ca(2+)(out) + ADP + phosphate + H(+)</text>
        <dbReference type="Rhea" id="RHEA:18105"/>
        <dbReference type="ChEBI" id="CHEBI:15377"/>
        <dbReference type="ChEBI" id="CHEBI:15378"/>
        <dbReference type="ChEBI" id="CHEBI:29108"/>
        <dbReference type="ChEBI" id="CHEBI:30616"/>
        <dbReference type="ChEBI" id="CHEBI:43474"/>
        <dbReference type="ChEBI" id="CHEBI:456216"/>
        <dbReference type="EC" id="7.2.2.10"/>
    </reaction>
</comment>
<dbReference type="InterPro" id="IPR023214">
    <property type="entry name" value="HAD_sf"/>
</dbReference>
<dbReference type="Gene3D" id="1.20.1110.10">
    <property type="entry name" value="Calcium-transporting ATPase, transmembrane domain"/>
    <property type="match status" value="1"/>
</dbReference>
<keyword evidence="6 14" id="KW-0106">Calcium</keyword>
<organism evidence="16 18">
    <name type="scientific">Plasmodiophora brassicae</name>
    <name type="common">Clubroot disease agent</name>
    <dbReference type="NCBI Taxonomy" id="37360"/>
    <lineage>
        <taxon>Eukaryota</taxon>
        <taxon>Sar</taxon>
        <taxon>Rhizaria</taxon>
        <taxon>Endomyxa</taxon>
        <taxon>Phytomyxea</taxon>
        <taxon>Plasmodiophorida</taxon>
        <taxon>Plasmodiophoridae</taxon>
        <taxon>Plasmodiophora</taxon>
    </lineage>
</organism>
<dbReference type="SFLD" id="SFLDF00027">
    <property type="entry name" value="p-type_atpase"/>
    <property type="match status" value="1"/>
</dbReference>
<accession>A0A0G4IRT2</accession>
<feature type="transmembrane region" description="Helical" evidence="14">
    <location>
        <begin position="795"/>
        <end position="816"/>
    </location>
</feature>
<dbReference type="InterPro" id="IPR005782">
    <property type="entry name" value="P-type_ATPase_IIA"/>
</dbReference>
<gene>
    <name evidence="16" type="ORF">PBRA_006016</name>
    <name evidence="17" type="ORF">PLBR_LOCUS5334</name>
</gene>
<dbReference type="NCBIfam" id="TIGR01494">
    <property type="entry name" value="ATPase_P-type"/>
    <property type="match status" value="3"/>
</dbReference>
<feature type="transmembrane region" description="Helical" evidence="14">
    <location>
        <begin position="60"/>
        <end position="78"/>
    </location>
</feature>
<dbReference type="FunFam" id="1.20.1110.10:FF:000065">
    <property type="entry name" value="Sarcoplasmic/endoplasmic reticulum calcium ATPase 1"/>
    <property type="match status" value="2"/>
</dbReference>
<dbReference type="SFLD" id="SFLDS00003">
    <property type="entry name" value="Haloacid_Dehalogenase"/>
    <property type="match status" value="1"/>
</dbReference>
<dbReference type="SUPFAM" id="SSF81665">
    <property type="entry name" value="Calcium ATPase, transmembrane domain M"/>
    <property type="match status" value="1"/>
</dbReference>
<feature type="transmembrane region" description="Helical" evidence="14">
    <location>
        <begin position="767"/>
        <end position="789"/>
    </location>
</feature>
<feature type="transmembrane region" description="Helical" evidence="14">
    <location>
        <begin position="841"/>
        <end position="864"/>
    </location>
</feature>
<keyword evidence="7 14" id="KW-0067">ATP-binding</keyword>
<dbReference type="SUPFAM" id="SSF56784">
    <property type="entry name" value="HAD-like"/>
    <property type="match status" value="1"/>
</dbReference>
<keyword evidence="12 14" id="KW-0472">Membrane</keyword>
<evidence type="ECO:0000256" key="6">
    <source>
        <dbReference type="ARBA" id="ARBA00022837"/>
    </source>
</evidence>
<evidence type="ECO:0000313" key="19">
    <source>
        <dbReference type="Proteomes" id="UP000290189"/>
    </source>
</evidence>
<dbReference type="SUPFAM" id="SSF81660">
    <property type="entry name" value="Metal cation-transporting ATPase, ATP-binding domain N"/>
    <property type="match status" value="1"/>
</dbReference>
<dbReference type="PANTHER" id="PTHR42861">
    <property type="entry name" value="CALCIUM-TRANSPORTING ATPASE"/>
    <property type="match status" value="1"/>
</dbReference>
<dbReference type="GO" id="GO:0016887">
    <property type="term" value="F:ATP hydrolysis activity"/>
    <property type="evidence" value="ECO:0007669"/>
    <property type="project" value="InterPro"/>
</dbReference>
<dbReference type="NCBIfam" id="TIGR01116">
    <property type="entry name" value="ATPase-IIA1_Ca"/>
    <property type="match status" value="1"/>
</dbReference>
<evidence type="ECO:0000256" key="5">
    <source>
        <dbReference type="ARBA" id="ARBA00022741"/>
    </source>
</evidence>
<dbReference type="EMBL" id="CDSF01000081">
    <property type="protein sequence ID" value="CEO97902.1"/>
    <property type="molecule type" value="Genomic_DNA"/>
</dbReference>
<dbReference type="OrthoDB" id="3352408at2759"/>
<dbReference type="SUPFAM" id="SSF81653">
    <property type="entry name" value="Calcium ATPase, transduction domain A"/>
    <property type="match status" value="1"/>
</dbReference>
<keyword evidence="18" id="KW-1185">Reference proteome</keyword>
<dbReference type="Pfam" id="PF00690">
    <property type="entry name" value="Cation_ATPase_N"/>
    <property type="match status" value="1"/>
</dbReference>
<feature type="domain" description="Cation-transporting P-type ATPase N-terminal" evidence="15">
    <location>
        <begin position="3"/>
        <end position="77"/>
    </location>
</feature>
<proteinExistence type="inferred from homology"/>
<dbReference type="Pfam" id="PF08282">
    <property type="entry name" value="Hydrolase_3"/>
    <property type="match status" value="1"/>
</dbReference>
<keyword evidence="2 14" id="KW-0813">Transport</keyword>
<dbReference type="PRINTS" id="PR00120">
    <property type="entry name" value="HATPASE"/>
</dbReference>
<feature type="transmembrane region" description="Helical" evidence="14">
    <location>
        <begin position="84"/>
        <end position="107"/>
    </location>
</feature>
<dbReference type="Proteomes" id="UP000039324">
    <property type="component" value="Unassembled WGS sequence"/>
</dbReference>
<keyword evidence="17" id="KW-0496">Mitochondrion</keyword>
<keyword evidence="8" id="KW-0460">Magnesium</keyword>
<dbReference type="PROSITE" id="PS00154">
    <property type="entry name" value="ATPASE_E1_E2"/>
    <property type="match status" value="1"/>
</dbReference>
<dbReference type="Gene3D" id="3.40.50.1000">
    <property type="entry name" value="HAD superfamily/HAD-like"/>
    <property type="match status" value="1"/>
</dbReference>
<dbReference type="InterPro" id="IPR059000">
    <property type="entry name" value="ATPase_P-type_domA"/>
</dbReference>
<dbReference type="FunFam" id="3.40.50.1000:FF:000028">
    <property type="entry name" value="Calcium-transporting P-type ATPase, putative"/>
    <property type="match status" value="1"/>
</dbReference>
<dbReference type="Pfam" id="PF13246">
    <property type="entry name" value="Cation_ATPase"/>
    <property type="match status" value="1"/>
</dbReference>
<dbReference type="Pfam" id="PF00689">
    <property type="entry name" value="Cation_ATPase_C"/>
    <property type="match status" value="1"/>
</dbReference>
<comment type="caution">
    <text evidence="14">Lacks conserved residue(s) required for the propagation of feature annotation.</text>
</comment>
<dbReference type="STRING" id="37360.A0A0G4IRT2"/>
<keyword evidence="10 14" id="KW-1133">Transmembrane helix</keyword>
<dbReference type="SFLD" id="SFLDG00002">
    <property type="entry name" value="C1.7:_P-type_atpase_like"/>
    <property type="match status" value="1"/>
</dbReference>
<dbReference type="InterPro" id="IPR036412">
    <property type="entry name" value="HAD-like_sf"/>
</dbReference>
<evidence type="ECO:0000256" key="14">
    <source>
        <dbReference type="RuleBase" id="RU361146"/>
    </source>
</evidence>
<evidence type="ECO:0000256" key="1">
    <source>
        <dbReference type="ARBA" id="ARBA00004127"/>
    </source>
</evidence>
<dbReference type="GO" id="GO:0005524">
    <property type="term" value="F:ATP binding"/>
    <property type="evidence" value="ECO:0007669"/>
    <property type="project" value="UniProtKB-KW"/>
</dbReference>
<feature type="transmembrane region" description="Helical" evidence="14">
    <location>
        <begin position="293"/>
        <end position="322"/>
    </location>
</feature>
<reference evidence="17 19" key="2">
    <citation type="submission" date="2018-03" db="EMBL/GenBank/DDBJ databases">
        <authorList>
            <person name="Fogelqvist J."/>
        </authorList>
    </citation>
    <scope>NUCLEOTIDE SEQUENCE [LARGE SCALE GENOMIC DNA]</scope>
</reference>
<dbReference type="OMA" id="PLWNNMM"/>
<dbReference type="Gene3D" id="3.40.1110.10">
    <property type="entry name" value="Calcium-transporting ATPase, cytoplasmic domain N"/>
    <property type="match status" value="1"/>
</dbReference>
<comment type="similarity">
    <text evidence="14">Belongs to the cation transport ATPase (P-type) (TC 3.A.3) family.</text>
</comment>
<reference evidence="16 18" key="1">
    <citation type="submission" date="2015-02" db="EMBL/GenBank/DDBJ databases">
        <authorList>
            <person name="Chooi Y.-H."/>
        </authorList>
    </citation>
    <scope>NUCLEOTIDE SEQUENCE [LARGE SCALE GENOMIC DNA]</scope>
    <source>
        <strain evidence="16">E3</strain>
    </source>
</reference>
<dbReference type="EC" id="7.2.2.10" evidence="14"/>
<dbReference type="SMART" id="SM00831">
    <property type="entry name" value="Cation_ATPase_N"/>
    <property type="match status" value="1"/>
</dbReference>
<dbReference type="FunFam" id="2.70.150.10:FF:000160">
    <property type="entry name" value="Sarcoplasmic/endoplasmic reticulum calcium ATPase 1"/>
    <property type="match status" value="1"/>
</dbReference>
<evidence type="ECO:0000256" key="10">
    <source>
        <dbReference type="ARBA" id="ARBA00022989"/>
    </source>
</evidence>
<dbReference type="InterPro" id="IPR008250">
    <property type="entry name" value="ATPase_P-typ_transduc_dom_A_sf"/>
</dbReference>
<evidence type="ECO:0000256" key="12">
    <source>
        <dbReference type="ARBA" id="ARBA00023136"/>
    </source>
</evidence>
<dbReference type="EMBL" id="OVEO01000009">
    <property type="protein sequence ID" value="SPQ98119.1"/>
    <property type="molecule type" value="Genomic_DNA"/>
</dbReference>
<dbReference type="Gene3D" id="2.70.150.10">
    <property type="entry name" value="Calcium-transporting ATPase, cytoplasmic transduction domain A"/>
    <property type="match status" value="1"/>
</dbReference>
<dbReference type="InterPro" id="IPR018303">
    <property type="entry name" value="ATPase_P-typ_P_site"/>
</dbReference>
<comment type="function">
    <text evidence="14">Catalyzes the hydrolysis of ATP coupled with the transport of calcium.</text>
</comment>
<dbReference type="GO" id="GO:0016020">
    <property type="term" value="C:membrane"/>
    <property type="evidence" value="ECO:0007669"/>
    <property type="project" value="UniProtKB-SubCell"/>
</dbReference>
<comment type="subcellular location">
    <subcellularLocation>
        <location evidence="1">Endomembrane system</location>
        <topology evidence="1">Multi-pass membrane protein</topology>
    </subcellularLocation>
    <subcellularLocation>
        <location evidence="14">Membrane</location>
        <topology evidence="14">Multi-pass membrane protein</topology>
    </subcellularLocation>
</comment>
<keyword evidence="4 14" id="KW-0812">Transmembrane</keyword>
<dbReference type="InterPro" id="IPR023299">
    <property type="entry name" value="ATPase_P-typ_cyto_dom_N"/>
</dbReference>
<evidence type="ECO:0000313" key="16">
    <source>
        <dbReference type="EMBL" id="CEO97902.1"/>
    </source>
</evidence>
<feature type="transmembrane region" description="Helical" evidence="14">
    <location>
        <begin position="935"/>
        <end position="957"/>
    </location>
</feature>
<sequence>MDEAHFLSVDEVLDSFKVSKTAGLDDAAVKKSRDRHGANEMEGQEPTPFWKLVLKQFEDLLVLILLGAAVVSFFLGLMESPDDMVAAMIEPAVILIILVCNAAVGVVQETNAEKAIERLKEMEASEAKVLRNGRVQSVTPVELVPGDIVLIANGDKVPADLRLIELTTASVSVDESSLTGECIPVEKMVDPIPRPPDGHAVVDQDKRNTLFASSLVTRGRGKGVVVLTGSKTSIGRIQHGLQEEQDLKTPLQERLDDLGAQLSKVILFICISVWVINIGHFTDPEHGSFLKGAMYYFKIAVALAVAAIPEGLPAVVTTCLALGTKKMAEKNAIVRSLPSVETLGCTTVICSDKTGTLTTNKMTVTKAALVASPSSDTSGKGVTEFNFSDDGWSPFGSVTASGKAIDAPAASYKGLDMMSRIATLCNESYINYSSDQSGGHHFTKTGESTEAALKVLAEKCGLPDAQATAVAFANKDGKTRCRVVHDYWNKTYEKKFVLEFDRDRKSMSVVVDANGGGNRLLLVKGAPESIISRCVSFQDAGGSVSPLTDKVKNVITGKMTDYADEGLRCIAFAYIDSPAHSDNKYRDPDQYAKLETSMTFVGLAAMMDPPRSEVLESIRVCRQAGIRVVVITGDNKATAVAICRQIGIFKPNQSVDDLAYTGAEFSSMSDADQSEAALRASLFARVEPAHKTKLVELLQKQGHVVAMTGDGVNDAPALKKADIGVAMGSGTAVARDASDLVLQDDNFATIVSAVEEGRAIYVNTKQFIRYLISSNIGEVACIFLTAAIGMPEALIPVQLLWVNLVTDGLPAIALGFNKPDPDIMLRPPRGRKDKIINGWMFFRYLLIGIYIGVATCGGFIWWYLFYENGPHLTLEQLTNFHSCATNTNLYGDVACAIFHDPRPATVALSILVSIEMLNTFNALSENQSLLVVHPWSNPFVVLAIMMSFALHFVILYVPFFNTIFHVAPISVAEWTGVFYWSIPIIVIDEILKFISRALDTAGTAAYTPKAKKA</sequence>
<dbReference type="AlphaFoldDB" id="A0A0G4IRT2"/>
<evidence type="ECO:0000256" key="4">
    <source>
        <dbReference type="ARBA" id="ARBA00022692"/>
    </source>
</evidence>
<dbReference type="InterPro" id="IPR044492">
    <property type="entry name" value="P_typ_ATPase_HD_dom"/>
</dbReference>
<dbReference type="Pfam" id="PF00122">
    <property type="entry name" value="E1-E2_ATPase"/>
    <property type="match status" value="1"/>
</dbReference>
<evidence type="ECO:0000256" key="3">
    <source>
        <dbReference type="ARBA" id="ARBA00022553"/>
    </source>
</evidence>
<evidence type="ECO:0000256" key="8">
    <source>
        <dbReference type="ARBA" id="ARBA00022842"/>
    </source>
</evidence>
<dbReference type="FunFam" id="3.40.1110.10:FF:000003">
    <property type="entry name" value="Calcium-transporting ATPase"/>
    <property type="match status" value="1"/>
</dbReference>
<evidence type="ECO:0000256" key="13">
    <source>
        <dbReference type="ARBA" id="ARBA00048694"/>
    </source>
</evidence>
<keyword evidence="14" id="KW-0109">Calcium transport</keyword>
<dbReference type="Proteomes" id="UP000290189">
    <property type="component" value="Unassembled WGS sequence"/>
</dbReference>
<geneLocation type="mitochondrion" evidence="17"/>
<protein>
    <recommendedName>
        <fullName evidence="14">Calcium-transporting ATPase</fullName>
        <ecNumber evidence="14">7.2.2.10</ecNumber>
    </recommendedName>
</protein>
<evidence type="ECO:0000256" key="7">
    <source>
        <dbReference type="ARBA" id="ARBA00022840"/>
    </source>
</evidence>
<evidence type="ECO:0000256" key="2">
    <source>
        <dbReference type="ARBA" id="ARBA00022448"/>
    </source>
</evidence>
<feature type="transmembrane region" description="Helical" evidence="14">
    <location>
        <begin position="262"/>
        <end position="281"/>
    </location>
</feature>
<keyword evidence="9" id="KW-1278">Translocase</keyword>
<keyword evidence="3" id="KW-0597">Phosphoprotein</keyword>
<evidence type="ECO:0000256" key="9">
    <source>
        <dbReference type="ARBA" id="ARBA00022967"/>
    </source>
</evidence>
<evidence type="ECO:0000313" key="17">
    <source>
        <dbReference type="EMBL" id="SPQ98119.1"/>
    </source>
</evidence>
<dbReference type="GO" id="GO:0012505">
    <property type="term" value="C:endomembrane system"/>
    <property type="evidence" value="ECO:0007669"/>
    <property type="project" value="UniProtKB-SubCell"/>
</dbReference>
<dbReference type="InterPro" id="IPR023298">
    <property type="entry name" value="ATPase_P-typ_TM_dom_sf"/>
</dbReference>
<dbReference type="InterPro" id="IPR004014">
    <property type="entry name" value="ATPase_P-typ_cation-transptr_N"/>
</dbReference>
<dbReference type="InterPro" id="IPR006068">
    <property type="entry name" value="ATPase_P-typ_cation-transptr_C"/>
</dbReference>
<evidence type="ECO:0000259" key="15">
    <source>
        <dbReference type="SMART" id="SM00831"/>
    </source>
</evidence>
<keyword evidence="5 14" id="KW-0547">Nucleotide-binding</keyword>
<dbReference type="PRINTS" id="PR00119">
    <property type="entry name" value="CATATPASE"/>
</dbReference>
<dbReference type="GO" id="GO:0005388">
    <property type="term" value="F:P-type calcium transporter activity"/>
    <property type="evidence" value="ECO:0007669"/>
    <property type="project" value="UniProtKB-EC"/>
</dbReference>
<evidence type="ECO:0000256" key="11">
    <source>
        <dbReference type="ARBA" id="ARBA00023065"/>
    </source>
</evidence>
<evidence type="ECO:0000313" key="18">
    <source>
        <dbReference type="Proteomes" id="UP000039324"/>
    </source>
</evidence>
<dbReference type="InterPro" id="IPR001757">
    <property type="entry name" value="P_typ_ATPase"/>
</dbReference>